<dbReference type="RefSeq" id="WP_228230080.1">
    <property type="nucleotide sequence ID" value="NZ_JAJGMW010000011.1"/>
</dbReference>
<accession>A0ABS8GSP5</accession>
<name>A0ABS8GSP5_9FLAO</name>
<dbReference type="PIRSF" id="PIRSF035652">
    <property type="entry name" value="CHP02436"/>
    <property type="match status" value="1"/>
</dbReference>
<gene>
    <name evidence="1" type="ORF">LLW17_09810</name>
</gene>
<dbReference type="Gene3D" id="1.20.1440.60">
    <property type="entry name" value="23S rRNA-intervening sequence"/>
    <property type="match status" value="1"/>
</dbReference>
<sequence length="121" mass="13743">MEDLKSRTKRFTIDCWNLCSTLPKSREYNNLVSQLLKSSSSVGANWSASQRPKSDADFINKLKIVEEEADESCFWLEILIAISESGNLEAERLLKESSEILAITVASINTMKKRINKNKED</sequence>
<dbReference type="EMBL" id="JAJGMW010000011">
    <property type="protein sequence ID" value="MCC4213014.1"/>
    <property type="molecule type" value="Genomic_DNA"/>
</dbReference>
<dbReference type="PANTHER" id="PTHR38471:SF2">
    <property type="entry name" value="FOUR HELIX BUNDLE PROTEIN"/>
    <property type="match status" value="1"/>
</dbReference>
<proteinExistence type="predicted"/>
<dbReference type="InterPro" id="IPR036583">
    <property type="entry name" value="23S_rRNA_IVS_sf"/>
</dbReference>
<protein>
    <submittedName>
        <fullName evidence="1">Four helix bundle protein</fullName>
    </submittedName>
</protein>
<organism evidence="1 2">
    <name type="scientific">Leeuwenhoekiella parthenopeia</name>
    <dbReference type="NCBI Taxonomy" id="2890320"/>
    <lineage>
        <taxon>Bacteria</taxon>
        <taxon>Pseudomonadati</taxon>
        <taxon>Bacteroidota</taxon>
        <taxon>Flavobacteriia</taxon>
        <taxon>Flavobacteriales</taxon>
        <taxon>Flavobacteriaceae</taxon>
        <taxon>Leeuwenhoekiella</taxon>
    </lineage>
</organism>
<dbReference type="SUPFAM" id="SSF158446">
    <property type="entry name" value="IVS-encoded protein-like"/>
    <property type="match status" value="1"/>
</dbReference>
<comment type="caution">
    <text evidence="1">The sequence shown here is derived from an EMBL/GenBank/DDBJ whole genome shotgun (WGS) entry which is preliminary data.</text>
</comment>
<dbReference type="PANTHER" id="PTHR38471">
    <property type="entry name" value="FOUR HELIX BUNDLE PROTEIN"/>
    <property type="match status" value="1"/>
</dbReference>
<dbReference type="Pfam" id="PF05635">
    <property type="entry name" value="23S_rRNA_IVP"/>
    <property type="match status" value="1"/>
</dbReference>
<dbReference type="InterPro" id="IPR012657">
    <property type="entry name" value="23S_rRNA-intervening_sequence"/>
</dbReference>
<evidence type="ECO:0000313" key="1">
    <source>
        <dbReference type="EMBL" id="MCC4213014.1"/>
    </source>
</evidence>
<reference evidence="1 2" key="1">
    <citation type="submission" date="2021-11" db="EMBL/GenBank/DDBJ databases">
        <title>Seasonal and diel survey of microbial diversity of the Tyrrhenian coast.</title>
        <authorList>
            <person name="Gattoni G."/>
            <person name="Corral P."/>
        </authorList>
    </citation>
    <scope>NUCLEOTIDE SEQUENCE [LARGE SCALE GENOMIC DNA]</scope>
    <source>
        <strain evidence="1 2">Mr9</strain>
    </source>
</reference>
<keyword evidence="2" id="KW-1185">Reference proteome</keyword>
<evidence type="ECO:0000313" key="2">
    <source>
        <dbReference type="Proteomes" id="UP001197770"/>
    </source>
</evidence>
<dbReference type="NCBIfam" id="TIGR02436">
    <property type="entry name" value="four helix bundle protein"/>
    <property type="match status" value="1"/>
</dbReference>
<dbReference type="Proteomes" id="UP001197770">
    <property type="component" value="Unassembled WGS sequence"/>
</dbReference>